<keyword evidence="2" id="KW-1185">Reference proteome</keyword>
<reference evidence="1 2" key="1">
    <citation type="journal article" date="2018" name="Nat. Ecol. Evol.">
        <title>Pezizomycetes genomes reveal the molecular basis of ectomycorrhizal truffle lifestyle.</title>
        <authorList>
            <person name="Murat C."/>
            <person name="Payen T."/>
            <person name="Noel B."/>
            <person name="Kuo A."/>
            <person name="Morin E."/>
            <person name="Chen J."/>
            <person name="Kohler A."/>
            <person name="Krizsan K."/>
            <person name="Balestrini R."/>
            <person name="Da Silva C."/>
            <person name="Montanini B."/>
            <person name="Hainaut M."/>
            <person name="Levati E."/>
            <person name="Barry K.W."/>
            <person name="Belfiori B."/>
            <person name="Cichocki N."/>
            <person name="Clum A."/>
            <person name="Dockter R.B."/>
            <person name="Fauchery L."/>
            <person name="Guy J."/>
            <person name="Iotti M."/>
            <person name="Le Tacon F."/>
            <person name="Lindquist E.A."/>
            <person name="Lipzen A."/>
            <person name="Malagnac F."/>
            <person name="Mello A."/>
            <person name="Molinier V."/>
            <person name="Miyauchi S."/>
            <person name="Poulain J."/>
            <person name="Riccioni C."/>
            <person name="Rubini A."/>
            <person name="Sitrit Y."/>
            <person name="Splivallo R."/>
            <person name="Traeger S."/>
            <person name="Wang M."/>
            <person name="Zifcakova L."/>
            <person name="Wipf D."/>
            <person name="Zambonelli A."/>
            <person name="Paolocci F."/>
            <person name="Nowrousian M."/>
            <person name="Ottonello S."/>
            <person name="Baldrian P."/>
            <person name="Spatafora J.W."/>
            <person name="Henrissat B."/>
            <person name="Nagy L.G."/>
            <person name="Aury J.M."/>
            <person name="Wincker P."/>
            <person name="Grigoriev I.V."/>
            <person name="Bonfante P."/>
            <person name="Martin F.M."/>
        </authorList>
    </citation>
    <scope>NUCLEOTIDE SEQUENCE [LARGE SCALE GENOMIC DNA]</scope>
    <source>
        <strain evidence="1 2">120613-1</strain>
    </source>
</reference>
<name>A0A3N4J7Z8_9PEZI</name>
<dbReference type="PANTHER" id="PTHR34615:SF1">
    <property type="entry name" value="PX DOMAIN-CONTAINING PROTEIN"/>
    <property type="match status" value="1"/>
</dbReference>
<dbReference type="EMBL" id="ML120459">
    <property type="protein sequence ID" value="RPA93138.1"/>
    <property type="molecule type" value="Genomic_DNA"/>
</dbReference>
<proteinExistence type="predicted"/>
<dbReference type="OrthoDB" id="5406696at2759"/>
<evidence type="ECO:0000313" key="2">
    <source>
        <dbReference type="Proteomes" id="UP000276215"/>
    </source>
</evidence>
<evidence type="ECO:0000313" key="1">
    <source>
        <dbReference type="EMBL" id="RPA93138.1"/>
    </source>
</evidence>
<dbReference type="STRING" id="1336337.A0A3N4J7Z8"/>
<dbReference type="PANTHER" id="PTHR34615">
    <property type="entry name" value="PX DOMAIN-CONTAINING PROTEIN"/>
    <property type="match status" value="1"/>
</dbReference>
<accession>A0A3N4J7Z8</accession>
<protein>
    <submittedName>
        <fullName evidence="1">Uncharacterized protein</fullName>
    </submittedName>
</protein>
<gene>
    <name evidence="1" type="ORF">L873DRAFT_1855933</name>
</gene>
<sequence>LTNKRFTCSKVEALVVALQLPDTIHADNHIVEDSRTALCMLLGQLGYLDRLSDLTLKFGWPVERVSCISSMVQEIIHSRWKHLLIWDAIWLTPEKLVQYAHTIKIKGAPIGIVWGFIDGTIRAIACQTRWQRTYYNR</sequence>
<dbReference type="Proteomes" id="UP000276215">
    <property type="component" value="Unassembled WGS sequence"/>
</dbReference>
<feature type="non-terminal residue" evidence="1">
    <location>
        <position position="1"/>
    </location>
</feature>
<organism evidence="1 2">
    <name type="scientific">Choiromyces venosus 120613-1</name>
    <dbReference type="NCBI Taxonomy" id="1336337"/>
    <lineage>
        <taxon>Eukaryota</taxon>
        <taxon>Fungi</taxon>
        <taxon>Dikarya</taxon>
        <taxon>Ascomycota</taxon>
        <taxon>Pezizomycotina</taxon>
        <taxon>Pezizomycetes</taxon>
        <taxon>Pezizales</taxon>
        <taxon>Tuberaceae</taxon>
        <taxon>Choiromyces</taxon>
    </lineage>
</organism>
<dbReference type="AlphaFoldDB" id="A0A3N4J7Z8"/>